<evidence type="ECO:0000256" key="1">
    <source>
        <dbReference type="ARBA" id="ARBA00010541"/>
    </source>
</evidence>
<dbReference type="AlphaFoldDB" id="A0A1A5HPG1"/>
<evidence type="ECO:0000256" key="3">
    <source>
        <dbReference type="ARBA" id="ARBA00022801"/>
    </source>
</evidence>
<gene>
    <name evidence="6" type="ORF">BAE39_23115</name>
</gene>
<dbReference type="PANTHER" id="PTHR22939:SF129">
    <property type="entry name" value="SERINE PROTEASE HTRA2, MITOCHONDRIAL"/>
    <property type="match status" value="1"/>
</dbReference>
<accession>A0A1A5HPG1</accession>
<dbReference type="PANTHER" id="PTHR22939">
    <property type="entry name" value="SERINE PROTEASE FAMILY S1C HTRA-RELATED"/>
    <property type="match status" value="1"/>
</dbReference>
<feature type="domain" description="PDZ" evidence="5">
    <location>
        <begin position="199"/>
        <end position="254"/>
    </location>
</feature>
<keyword evidence="4" id="KW-0720">Serine protease</keyword>
<protein>
    <submittedName>
        <fullName evidence="6">Signal protein PDZ</fullName>
    </submittedName>
</protein>
<dbReference type="SUPFAM" id="SSF50156">
    <property type="entry name" value="PDZ domain-like"/>
    <property type="match status" value="1"/>
</dbReference>
<dbReference type="Pfam" id="PF13180">
    <property type="entry name" value="PDZ_2"/>
    <property type="match status" value="1"/>
</dbReference>
<keyword evidence="3" id="KW-0378">Hydrolase</keyword>
<name>A0A1A5HPG1_RHILI</name>
<evidence type="ECO:0000259" key="5">
    <source>
        <dbReference type="PROSITE" id="PS50106"/>
    </source>
</evidence>
<reference evidence="7" key="1">
    <citation type="submission" date="2016-06" db="EMBL/GenBank/DDBJ databases">
        <title>NZP2037 Pacbio-Illumina hybrid assembly.</title>
        <authorList>
            <person name="Ramsay J.P."/>
        </authorList>
    </citation>
    <scope>NUCLEOTIDE SEQUENCE [LARGE SCALE GENOMIC DNA]</scope>
    <source>
        <strain evidence="7">R7ANS::ICEMlSym2042</strain>
    </source>
</reference>
<dbReference type="SMART" id="SM00228">
    <property type="entry name" value="PDZ"/>
    <property type="match status" value="1"/>
</dbReference>
<keyword evidence="2" id="KW-0645">Protease</keyword>
<dbReference type="PROSITE" id="PS50106">
    <property type="entry name" value="PDZ"/>
    <property type="match status" value="1"/>
</dbReference>
<dbReference type="InterPro" id="IPR001940">
    <property type="entry name" value="Peptidase_S1C"/>
</dbReference>
<dbReference type="OrthoDB" id="7296822at2"/>
<dbReference type="RefSeq" id="WP_010910631.1">
    <property type="nucleotide sequence ID" value="NZ_LZTH01000003.1"/>
</dbReference>
<dbReference type="InterPro" id="IPR009003">
    <property type="entry name" value="Peptidase_S1_PA"/>
</dbReference>
<dbReference type="InterPro" id="IPR036034">
    <property type="entry name" value="PDZ_sf"/>
</dbReference>
<dbReference type="Pfam" id="PF13365">
    <property type="entry name" value="Trypsin_2"/>
    <property type="match status" value="1"/>
</dbReference>
<dbReference type="EMBL" id="LZTJ01000033">
    <property type="protein sequence ID" value="OBP70491.1"/>
    <property type="molecule type" value="Genomic_DNA"/>
</dbReference>
<dbReference type="Gene3D" id="2.40.10.120">
    <property type="match status" value="1"/>
</dbReference>
<evidence type="ECO:0000313" key="6">
    <source>
        <dbReference type="EMBL" id="OBP70491.1"/>
    </source>
</evidence>
<dbReference type="GO" id="GO:0004252">
    <property type="term" value="F:serine-type endopeptidase activity"/>
    <property type="evidence" value="ECO:0007669"/>
    <property type="project" value="InterPro"/>
</dbReference>
<dbReference type="CDD" id="cd06779">
    <property type="entry name" value="cpPDZ_Deg_HtrA-like"/>
    <property type="match status" value="1"/>
</dbReference>
<dbReference type="Proteomes" id="UP000093748">
    <property type="component" value="Unassembled WGS sequence"/>
</dbReference>
<dbReference type="GeneID" id="66682966"/>
<evidence type="ECO:0000313" key="7">
    <source>
        <dbReference type="Proteomes" id="UP000093748"/>
    </source>
</evidence>
<dbReference type="SUPFAM" id="SSF50494">
    <property type="entry name" value="Trypsin-like serine proteases"/>
    <property type="match status" value="1"/>
</dbReference>
<dbReference type="InterPro" id="IPR001478">
    <property type="entry name" value="PDZ"/>
</dbReference>
<sequence>MAINPNPRSVVAVRATVPEDAFTAGALGTLREGSGVVIRNDGLVLTIGYLITEAEEVWLTAYDGRVIPAHALAYDQESGFGLVQALAPTGLPAVALGDAGKARIGDAVVLADGIGRAVEAKIVTKQEFAGYWEYLLDEAIFIAPAHPSWGGAPLFGADGALLGIGSLRLQMSRAGEVADINMVVPIDLLPPILDDLLTRGQVAKPPRPWLGALSAESDGKVVVMSVTEGGPAAKAGLRQGDVISEVRDGAVDGLADFYRKLWDSGSAGAEIPMRVVRDGRETWLRVKSADRGSFLKKPQLQ</sequence>
<dbReference type="PRINTS" id="PR00834">
    <property type="entry name" value="PROTEASES2C"/>
</dbReference>
<comment type="similarity">
    <text evidence="1">Belongs to the peptidase S1C family.</text>
</comment>
<dbReference type="GO" id="GO:0006508">
    <property type="term" value="P:proteolysis"/>
    <property type="evidence" value="ECO:0007669"/>
    <property type="project" value="UniProtKB-KW"/>
</dbReference>
<dbReference type="Gene3D" id="2.30.42.10">
    <property type="match status" value="1"/>
</dbReference>
<evidence type="ECO:0000256" key="2">
    <source>
        <dbReference type="ARBA" id="ARBA00022670"/>
    </source>
</evidence>
<proteinExistence type="inferred from homology"/>
<organism evidence="6 7">
    <name type="scientific">Rhizobium loti</name>
    <name type="common">Mesorhizobium loti</name>
    <dbReference type="NCBI Taxonomy" id="381"/>
    <lineage>
        <taxon>Bacteria</taxon>
        <taxon>Pseudomonadati</taxon>
        <taxon>Pseudomonadota</taxon>
        <taxon>Alphaproteobacteria</taxon>
        <taxon>Hyphomicrobiales</taxon>
        <taxon>Phyllobacteriaceae</taxon>
        <taxon>Mesorhizobium</taxon>
    </lineage>
</organism>
<evidence type="ECO:0000256" key="4">
    <source>
        <dbReference type="ARBA" id="ARBA00022825"/>
    </source>
</evidence>
<comment type="caution">
    <text evidence="6">The sequence shown here is derived from an EMBL/GenBank/DDBJ whole genome shotgun (WGS) entry which is preliminary data.</text>
</comment>